<comment type="caution">
    <text evidence="1">The sequence shown here is derived from an EMBL/GenBank/DDBJ whole genome shotgun (WGS) entry which is preliminary data.</text>
</comment>
<protein>
    <submittedName>
        <fullName evidence="1">Uncharacterized protein</fullName>
    </submittedName>
</protein>
<reference evidence="1" key="1">
    <citation type="submission" date="2022-11" db="EMBL/GenBank/DDBJ databases">
        <title>Genome Sequence of Boeremia exigua.</title>
        <authorList>
            <person name="Buettner E."/>
        </authorList>
    </citation>
    <scope>NUCLEOTIDE SEQUENCE</scope>
    <source>
        <strain evidence="1">CU02</strain>
    </source>
</reference>
<evidence type="ECO:0000313" key="2">
    <source>
        <dbReference type="Proteomes" id="UP001153331"/>
    </source>
</evidence>
<gene>
    <name evidence="1" type="ORF">OPT61_g215</name>
</gene>
<accession>A0ACC2IUK5</accession>
<proteinExistence type="predicted"/>
<name>A0ACC2IUK5_9PLEO</name>
<keyword evidence="2" id="KW-1185">Reference proteome</keyword>
<sequence length="2779" mass="306687">MPFLSDEPVPSTKCTRPDTSVISEREIDKPRALKVIYIGAGVSGIVGAIQFRKLVPDLELVIYEKNSGVGGTWYENKYPGCACDVPSLSYQLSFESSTHWSQFYASAPEILAYWENVASKYDIHRHIRYEHRCVEARWQPEKSKWAVTLLKRVDNGASEVVHDSADVLVTGTGTLNEWKWPEIAGIETFQGTLLHSAKWDESFSPTGKAVAVVGGGSSGIQIVPALAPKVTRMDHYIRGKTWIANQIAEHHVTERQDEASNGNFSYSQEERQGWLNDPSSYLRYRKDLELSLQGFYATCERDNPRCVGIEERFAKIMKKRLNGKPELLNSLIPNYPPLCKRLTPGPGYLEALASPTVDVITSPIKCIDATGIITTDGRHRPVDAIICATGFDTSVSSGFPIFGKDGQNLREKYNIYPRTYLGLCTDGFPNFFQSLGPNSFQGAGSLLLVIESIHSYIAQVLERLSTGNVKTIEPKSRPVDRFTAYCDEYFKRTVYTADCLSWYKTAPPGSSTEQRMRGRVTALWPGSSVHAMKALKSVRWEDFEMEHLDGNDFGWFGDGWTVADRSGDPEVSESSSFTEVVEVNCSAIFRYAAPDWTTATNTSNRGRGHVASLLAKLTSFSAVRGCTPTPDVIFAGNYDLVQCNTHDEDVIVIGRDDISNYNPAQVLPESPEQIKKIRSWLQATDYAHASGEYRKHLASHMSGTGSWLTSSATYKQWLSVPDNTTLWIKGIPGAGKSVVAAHLIDCLTQSHPGQPVLYFFFRQIIDANHQPQALLRDWLHQILEFSPPLQKELKELIDNNRTLQSLSMEDLWSYLRLATQDLPGSAFCVADALDEMDQGNEEFVQSLAIFGTHMQGKAKVIITSRPTPAIESSLRASTVLRLRLEEDMVDADISSYIETGLRTSELSKADQDLVRRAIPGQANGIFLYAKLAMDAFLEPDINVEAVLQALPTDLHAMYTKLLQQHADRSGVSQSVQLLIFQWVTHATRPLRLLELAEVIRISHPPDHSSSAAMDIKAAKDLIRAAAGPLLEILPNETVCVIHHSFTEYLKCTTRCEDDGGYPILRFEATHGRLALACVEYLRAGCLDSIDNTLAEEDGDPDLSELDEGAQDFGFFGGRSPPTNDDQQARLQHPFYAYAAAHWHLHVKRSSSTGFPQDHINVALDRFFSNTNHTKAWLRHHWEGKDASSRRVTPLHIAARFGLGDFVRHLCLSESDMNAVDILGRTPLWWAASAGHADVMRCLLQAGAKPDIDEKVRGLKPLHEAASNNHGDAVRVLLEAGVDPLTPKANEDPGRWCGNAPRTQGYTPLMYACKNGHLEALEAFLPFLTDINIVHRALAWSAESGRPKLVQGLLRYPGIDANAKVRGDTILFRACKQLDRDSIIALLEAGADPMISSINQRDEFAGFGGVCFGRPVTEDRGHTALHGLCGVHQRGYAAAERVDASVLQEICESLLAKGVDVNFRTPDGRTALHTAVHNPILAKILLHAGADVDAVDDNGRTPLHGVSLPETIALLLEAHANINYITPSDGKSPLLRLLTGHSSDAVLKLLDYHPDMTIKGADGKGPLHLALSLLRKGAPLIKALLEAGADPDERNNSGDPPLLAVRMDSHETMAVIDVLLDFGADINARDRAGASTLTKLVRQPLYNNGSDHKEIRDLLVRGADLHIRDHRGRSLLHHAVSAHDLRAFTSPKTQNSTRLDLLLSLGLDIECTDYRGNTLLHELAVRPDMMDPFYRDAAIVFWKQLLDRGLDVDKCNHRGRTVLHVLVAAQFCRDGSWSSSKVSKAGSFGPLDFIISKSRDINHRDLDGLTALHLASTVSECTTKKLLDAGADPHWKTNEGLTALHLAARARQSNVVGLLSERFLIDDPKSVDVQDAKKRTPLYYACRSGVPETVRLLVDAGADATNSSLWQACAEFDEEQRLWSQDRHLADTEVNGQAGGLTIDDNTRPGLSPNVNRQQNDPLDDTTRLEEILQMLLENNCDLKGLVGDVGAIFTAAKSGSEYTMGCLTRARDRVGAGGYCKRFLKRVIEVKQAALKTVVKEEVNGRASEYLAWLVKDLLKTRQYEALSSMSEAGFNFLDEQSVHLELLVRYGYSALLDTIGTVEAQRHLEEGRWHAFRNKSKPGLYNGSHPNAMLRESLLSRSTFFLLVAVQRGAPNMDAVRLLVEKFHVDVNDYCYRAHNNHEMVQQHTALHELARSGHWWQVALAIPYLISKGANASAKDDGGRTPLHIALGGTKGEVGPFYREAVRILLASGANVDELDNEGVSCLSIATGDLEMVNLLLQKKAKITAGAVLKALQSQQEDVLQALLDAGADPNGRLEGSVGSDPLPNRPKQPKPERDVPVTEEYPLYCIATEHGAHTHYLSRDEKLKRFSDTAKLMQTLLSAGADPLATFHRWTSNDAELKDSVLGEDEAVKELLRDGRVAGVVLEEVTLVHNLLDQNSMVHPILMMENLDADRRDADGRNLLHMACHHHNPDAPIDSLIASISTEQKPSMSSFLDCLCARGADPLAIDASGNNILHHMFLSNKQRKSNDNDRSVIERLANLYPSLVNQKNSRGKPPLHMALKHATLHNTVAAAEALLELGADAFASDNDGNTALHILAFSLYESAKVRDLFANLLQCGLDVNARNQRGESPMFNLNKRLISRSGDLRHERVSAAEALAIFERAGADLFIQDYSGKTLLHVAAKETQEPVKNDPFRDFRHKDPNVKPLEPSIARFQTLMSKGLDPFAEDECKRTALDVAAACGKESVLKLFENQNSQGGLPTLGATTHDDSDDIA</sequence>
<dbReference type="Proteomes" id="UP001153331">
    <property type="component" value="Unassembled WGS sequence"/>
</dbReference>
<dbReference type="EMBL" id="JAPHNI010000007">
    <property type="protein sequence ID" value="KAJ8118880.1"/>
    <property type="molecule type" value="Genomic_DNA"/>
</dbReference>
<evidence type="ECO:0000313" key="1">
    <source>
        <dbReference type="EMBL" id="KAJ8118880.1"/>
    </source>
</evidence>
<organism evidence="1 2">
    <name type="scientific">Boeremia exigua</name>
    <dbReference type="NCBI Taxonomy" id="749465"/>
    <lineage>
        <taxon>Eukaryota</taxon>
        <taxon>Fungi</taxon>
        <taxon>Dikarya</taxon>
        <taxon>Ascomycota</taxon>
        <taxon>Pezizomycotina</taxon>
        <taxon>Dothideomycetes</taxon>
        <taxon>Pleosporomycetidae</taxon>
        <taxon>Pleosporales</taxon>
        <taxon>Pleosporineae</taxon>
        <taxon>Didymellaceae</taxon>
        <taxon>Boeremia</taxon>
    </lineage>
</organism>